<evidence type="ECO:0000256" key="1">
    <source>
        <dbReference type="ARBA" id="ARBA00021292"/>
    </source>
</evidence>
<dbReference type="AlphaFoldDB" id="A0A8T4J4J0"/>
<dbReference type="InterPro" id="IPR028098">
    <property type="entry name" value="Glyco_trans_4-like_N"/>
</dbReference>
<proteinExistence type="predicted"/>
<feature type="region of interest" description="Disordered" evidence="4">
    <location>
        <begin position="193"/>
        <end position="224"/>
    </location>
</feature>
<evidence type="ECO:0000256" key="4">
    <source>
        <dbReference type="SAM" id="MobiDB-lite"/>
    </source>
</evidence>
<reference evidence="7" key="1">
    <citation type="submission" date="2021-04" db="EMBL/GenBank/DDBJ databases">
        <title>Sequencing of actinobacteria type strains.</title>
        <authorList>
            <person name="Nguyen G.-S."/>
            <person name="Wentzel A."/>
        </authorList>
    </citation>
    <scope>NUCLEOTIDE SEQUENCE</scope>
    <source>
        <strain evidence="7">DSM 42095</strain>
    </source>
</reference>
<feature type="region of interest" description="Disordered" evidence="4">
    <location>
        <begin position="61"/>
        <end position="87"/>
    </location>
</feature>
<evidence type="ECO:0000259" key="5">
    <source>
        <dbReference type="Pfam" id="PF00534"/>
    </source>
</evidence>
<feature type="region of interest" description="Disordered" evidence="4">
    <location>
        <begin position="426"/>
        <end position="451"/>
    </location>
</feature>
<dbReference type="Pfam" id="PF13439">
    <property type="entry name" value="Glyco_transf_4"/>
    <property type="match status" value="1"/>
</dbReference>
<evidence type="ECO:0000256" key="2">
    <source>
        <dbReference type="ARBA" id="ARBA00022676"/>
    </source>
</evidence>
<keyword evidence="3" id="KW-0808">Transferase</keyword>
<keyword evidence="8" id="KW-1185">Reference proteome</keyword>
<dbReference type="Pfam" id="PF00534">
    <property type="entry name" value="Glycos_transf_1"/>
    <property type="match status" value="1"/>
</dbReference>
<evidence type="ECO:0000259" key="6">
    <source>
        <dbReference type="Pfam" id="PF13439"/>
    </source>
</evidence>
<dbReference type="EMBL" id="JAGSMN010000849">
    <property type="protein sequence ID" value="MBR7677167.1"/>
    <property type="molecule type" value="Genomic_DNA"/>
</dbReference>
<keyword evidence="2" id="KW-0328">Glycosyltransferase</keyword>
<accession>A0A8T4J4J0</accession>
<dbReference type="PANTHER" id="PTHR12526">
    <property type="entry name" value="GLYCOSYLTRANSFERASE"/>
    <property type="match status" value="1"/>
</dbReference>
<sequence length="451" mass="49149">MKIVFLLHNVYAIGGTIRTTLNLATALADRGHEVAIASMTRHRDKPRFAIDPRITVVPLVDDRQGSSDTLDPLHGEPARDYPAADKRRRSYSRLSDVRARAYLGSCEADVIIGTRPGLNVYLARFGPRGALRIAQEHLRHDAHSKRLRRVLAREYRSLDALVTTTEADAEVYRTRMRLPGVRVLAVPNIVPEPAEGNLASATTPGGGPDGDGGDGGDGDGPKVVAAAGRLAPGKRFDLLIEAFATVREKHPDWTLRIYGGGRQKRALRDLTGRLGLEDSVSLMGPRSPIEKEFAKASLVASASDAESFGMTLVEAMRCGLPVVSTDCPLGPGEIIQDGMNGRLVPTGDADALASAMIELIENGERRRGMGTAARLSAHRFDPAPILRRYELLFSELHATRHQRARQRAMARLDERVRALVRRVRAALRRGPPVRPRRRTRGSRGSGAPVTG</sequence>
<evidence type="ECO:0000313" key="7">
    <source>
        <dbReference type="EMBL" id="MBR7677167.1"/>
    </source>
</evidence>
<comment type="caution">
    <text evidence="7">The sequence shown here is derived from an EMBL/GenBank/DDBJ whole genome shotgun (WGS) entry which is preliminary data.</text>
</comment>
<dbReference type="GO" id="GO:0016757">
    <property type="term" value="F:glycosyltransferase activity"/>
    <property type="evidence" value="ECO:0007669"/>
    <property type="project" value="UniProtKB-KW"/>
</dbReference>
<feature type="domain" description="Glycosyltransferase subfamily 4-like N-terminal" evidence="6">
    <location>
        <begin position="13"/>
        <end position="190"/>
    </location>
</feature>
<feature type="compositionally biased region" description="Basic and acidic residues" evidence="4">
    <location>
        <begin position="61"/>
        <end position="85"/>
    </location>
</feature>
<evidence type="ECO:0000313" key="8">
    <source>
        <dbReference type="Proteomes" id="UP000675554"/>
    </source>
</evidence>
<dbReference type="SUPFAM" id="SSF53756">
    <property type="entry name" value="UDP-Glycosyltransferase/glycogen phosphorylase"/>
    <property type="match status" value="1"/>
</dbReference>
<dbReference type="Gene3D" id="3.40.50.2000">
    <property type="entry name" value="Glycogen Phosphorylase B"/>
    <property type="match status" value="2"/>
</dbReference>
<dbReference type="Proteomes" id="UP000675554">
    <property type="component" value="Unassembled WGS sequence"/>
</dbReference>
<protein>
    <recommendedName>
        <fullName evidence="1">D-inositol 3-phosphate glycosyltransferase</fullName>
    </recommendedName>
</protein>
<feature type="domain" description="Glycosyl transferase family 1" evidence="5">
    <location>
        <begin position="219"/>
        <end position="374"/>
    </location>
</feature>
<evidence type="ECO:0000256" key="3">
    <source>
        <dbReference type="ARBA" id="ARBA00022679"/>
    </source>
</evidence>
<gene>
    <name evidence="7" type="ORF">KDA82_30055</name>
</gene>
<name>A0A8T4J4J0_9ACTN</name>
<dbReference type="InterPro" id="IPR001296">
    <property type="entry name" value="Glyco_trans_1"/>
</dbReference>
<dbReference type="CDD" id="cd03820">
    <property type="entry name" value="GT4_AmsD-like"/>
    <property type="match status" value="1"/>
</dbReference>
<organism evidence="7 8">
    <name type="scientific">Streptomyces daliensis</name>
    <dbReference type="NCBI Taxonomy" id="299421"/>
    <lineage>
        <taxon>Bacteria</taxon>
        <taxon>Bacillati</taxon>
        <taxon>Actinomycetota</taxon>
        <taxon>Actinomycetes</taxon>
        <taxon>Kitasatosporales</taxon>
        <taxon>Streptomycetaceae</taxon>
        <taxon>Streptomyces</taxon>
    </lineage>
</organism>
<dbReference type="PANTHER" id="PTHR12526:SF627">
    <property type="entry name" value="D-RHAMNOSYLTRANSFERASE WBPZ"/>
    <property type="match status" value="1"/>
</dbReference>